<evidence type="ECO:0000313" key="1">
    <source>
        <dbReference type="EMBL" id="KPJ20994.1"/>
    </source>
</evidence>
<dbReference type="EMBL" id="LADJ01012924">
    <property type="protein sequence ID" value="KPJ20994.1"/>
    <property type="molecule type" value="Genomic_DNA"/>
</dbReference>
<keyword evidence="2" id="KW-1185">Reference proteome</keyword>
<sequence length="119" mass="13397">MHISEKKFNDMCEVNPHLASVIDYDLVTPNLGDSAFPSLEAVLRQLNDPDAPVLFKLLEQQAAIEKRVKDNEDNVSAAECTPPEPVTEFQTARLFLSHFGYLNIGGDKKNLSELKERRL</sequence>
<name>A0A0N0PF95_PAPMA</name>
<dbReference type="InParanoid" id="A0A0N0PF95"/>
<reference evidence="1 2" key="1">
    <citation type="journal article" date="2015" name="Nat. Commun.">
        <title>Outbred genome sequencing and CRISPR/Cas9 gene editing in butterflies.</title>
        <authorList>
            <person name="Li X."/>
            <person name="Fan D."/>
            <person name="Zhang W."/>
            <person name="Liu G."/>
            <person name="Zhang L."/>
            <person name="Zhao L."/>
            <person name="Fang X."/>
            <person name="Chen L."/>
            <person name="Dong Y."/>
            <person name="Chen Y."/>
            <person name="Ding Y."/>
            <person name="Zhao R."/>
            <person name="Feng M."/>
            <person name="Zhu Y."/>
            <person name="Feng Y."/>
            <person name="Jiang X."/>
            <person name="Zhu D."/>
            <person name="Xiang H."/>
            <person name="Feng X."/>
            <person name="Li S."/>
            <person name="Wang J."/>
            <person name="Zhang G."/>
            <person name="Kronforst M.R."/>
            <person name="Wang W."/>
        </authorList>
    </citation>
    <scope>NUCLEOTIDE SEQUENCE [LARGE SCALE GENOMIC DNA]</scope>
    <source>
        <strain evidence="1">Ya'a_city_454_Pm</strain>
        <tissue evidence="1">Whole body</tissue>
    </source>
</reference>
<proteinExistence type="predicted"/>
<gene>
    <name evidence="1" type="ORF">RR48_00425</name>
</gene>
<organism evidence="1 2">
    <name type="scientific">Papilio machaon</name>
    <name type="common">Old World swallowtail butterfly</name>
    <dbReference type="NCBI Taxonomy" id="76193"/>
    <lineage>
        <taxon>Eukaryota</taxon>
        <taxon>Metazoa</taxon>
        <taxon>Ecdysozoa</taxon>
        <taxon>Arthropoda</taxon>
        <taxon>Hexapoda</taxon>
        <taxon>Insecta</taxon>
        <taxon>Pterygota</taxon>
        <taxon>Neoptera</taxon>
        <taxon>Endopterygota</taxon>
        <taxon>Lepidoptera</taxon>
        <taxon>Glossata</taxon>
        <taxon>Ditrysia</taxon>
        <taxon>Papilionoidea</taxon>
        <taxon>Papilionidae</taxon>
        <taxon>Papilioninae</taxon>
        <taxon>Papilio</taxon>
    </lineage>
</organism>
<dbReference type="STRING" id="76193.A0A0N0PF95"/>
<accession>A0A0N0PF95</accession>
<dbReference type="Proteomes" id="UP000053240">
    <property type="component" value="Unassembled WGS sequence"/>
</dbReference>
<evidence type="ECO:0000313" key="2">
    <source>
        <dbReference type="Proteomes" id="UP000053240"/>
    </source>
</evidence>
<comment type="caution">
    <text evidence="1">The sequence shown here is derived from an EMBL/GenBank/DDBJ whole genome shotgun (WGS) entry which is preliminary data.</text>
</comment>
<dbReference type="AlphaFoldDB" id="A0A0N0PF95"/>
<protein>
    <submittedName>
        <fullName evidence="1">Ral GTPase-activating protein subunit beta</fullName>
    </submittedName>
</protein>